<comment type="caution">
    <text evidence="2">The sequence shown here is derived from an EMBL/GenBank/DDBJ whole genome shotgun (WGS) entry which is preliminary data.</text>
</comment>
<dbReference type="AlphaFoldDB" id="A0A3N6P332"/>
<sequence>MLQSERVVEQLEKDGLYRLEYDSSADRPSLAVVAAVADISQTDPVELAPLHSAVDTDALENLVQPSNGSSRNKRRVSFQFAGYKISVSSEGIVEVDENNCNSTDTNG</sequence>
<evidence type="ECO:0000259" key="1">
    <source>
        <dbReference type="Pfam" id="PF18545"/>
    </source>
</evidence>
<keyword evidence="3" id="KW-1185">Reference proteome</keyword>
<accession>A0A3N6P332</accession>
<reference evidence="2 3" key="1">
    <citation type="submission" date="2018-10" db="EMBL/GenBank/DDBJ databases">
        <title>Natrarchaeobius chitinivorans gen. nov., sp. nov., and Natrarchaeobius haloalkaliphilus sp. nov., alkaliphilic, chitin-utilizing haloarchaea from hypersaline alkaline lakes.</title>
        <authorList>
            <person name="Sorokin D.Y."/>
            <person name="Elcheninov A.G."/>
            <person name="Kostrikina N.A."/>
            <person name="Bale N.J."/>
            <person name="Sinninghe Damste J.S."/>
            <person name="Khijniak T.V."/>
            <person name="Kublanov I.V."/>
            <person name="Toshchakov S.V."/>
        </authorList>
    </citation>
    <scope>NUCLEOTIDE SEQUENCE [LARGE SCALE GENOMIC DNA]</scope>
    <source>
        <strain evidence="2 3">AArcht4T</strain>
    </source>
</reference>
<organism evidence="2 3">
    <name type="scientific">Natrarchaeobius chitinivorans</name>
    <dbReference type="NCBI Taxonomy" id="1679083"/>
    <lineage>
        <taxon>Archaea</taxon>
        <taxon>Methanobacteriati</taxon>
        <taxon>Methanobacteriota</taxon>
        <taxon>Stenosarchaea group</taxon>
        <taxon>Halobacteria</taxon>
        <taxon>Halobacteriales</taxon>
        <taxon>Natrialbaceae</taxon>
        <taxon>Natrarchaeobius</taxon>
    </lineage>
</organism>
<dbReference type="EMBL" id="REGA01000033">
    <property type="protein sequence ID" value="RQG89635.1"/>
    <property type="molecule type" value="Genomic_DNA"/>
</dbReference>
<feature type="domain" description="Halobacterial output" evidence="1">
    <location>
        <begin position="25"/>
        <end position="96"/>
    </location>
</feature>
<name>A0A3N6P332_NATCH</name>
<dbReference type="InterPro" id="IPR040624">
    <property type="entry name" value="HalOD1"/>
</dbReference>
<gene>
    <name evidence="2" type="ORF">EA473_21720</name>
</gene>
<dbReference type="OrthoDB" id="205616at2157"/>
<dbReference type="Pfam" id="PF18545">
    <property type="entry name" value="HalOD1"/>
    <property type="match status" value="1"/>
</dbReference>
<evidence type="ECO:0000313" key="2">
    <source>
        <dbReference type="EMBL" id="RQG89635.1"/>
    </source>
</evidence>
<evidence type="ECO:0000313" key="3">
    <source>
        <dbReference type="Proteomes" id="UP000282323"/>
    </source>
</evidence>
<proteinExistence type="predicted"/>
<protein>
    <recommendedName>
        <fullName evidence="1">Halobacterial output domain-containing protein</fullName>
    </recommendedName>
</protein>
<dbReference type="Proteomes" id="UP000282323">
    <property type="component" value="Unassembled WGS sequence"/>
</dbReference>